<feature type="compositionally biased region" description="Basic and acidic residues" evidence="5">
    <location>
        <begin position="95"/>
        <end position="107"/>
    </location>
</feature>
<keyword evidence="1 4" id="KW-0378">Hydrolase</keyword>
<dbReference type="GeneID" id="31018369"/>
<dbReference type="GO" id="GO:0046486">
    <property type="term" value="P:glycerolipid metabolic process"/>
    <property type="evidence" value="ECO:0007669"/>
    <property type="project" value="UniProtKB-ARBA"/>
</dbReference>
<reference evidence="7 8" key="1">
    <citation type="submission" date="2016-10" db="EMBL/GenBank/DDBJ databases">
        <title>Proteomics and genomics reveal pathogen-plant mechanisms compatible with a hemibiotrophic lifestyle of Diplodia corticola.</title>
        <authorList>
            <person name="Fernandes I."/>
            <person name="De Jonge R."/>
            <person name="Van De Peer Y."/>
            <person name="Devreese B."/>
            <person name="Alves A."/>
            <person name="Esteves A.C."/>
        </authorList>
    </citation>
    <scope>NUCLEOTIDE SEQUENCE [LARGE SCALE GENOMIC DNA]</scope>
    <source>
        <strain evidence="7 8">CBS 112549</strain>
    </source>
</reference>
<keyword evidence="3 4" id="KW-0443">Lipid metabolism</keyword>
<evidence type="ECO:0000256" key="1">
    <source>
        <dbReference type="ARBA" id="ARBA00022801"/>
    </source>
</evidence>
<evidence type="ECO:0000256" key="5">
    <source>
        <dbReference type="SAM" id="MobiDB-lite"/>
    </source>
</evidence>
<feature type="short sequence motif" description="DGA/G" evidence="4">
    <location>
        <begin position="268"/>
        <end position="270"/>
    </location>
</feature>
<evidence type="ECO:0000313" key="7">
    <source>
        <dbReference type="EMBL" id="OJD30282.1"/>
    </source>
</evidence>
<evidence type="ECO:0000313" key="8">
    <source>
        <dbReference type="Proteomes" id="UP000183809"/>
    </source>
</evidence>
<name>A0A1J9QQI0_9PEZI</name>
<dbReference type="PANTHER" id="PTHR24185:SF1">
    <property type="entry name" value="CALCIUM-INDEPENDENT PHOSPHOLIPASE A2-GAMMA"/>
    <property type="match status" value="1"/>
</dbReference>
<feature type="region of interest" description="Disordered" evidence="5">
    <location>
        <begin position="309"/>
        <end position="330"/>
    </location>
</feature>
<proteinExistence type="predicted"/>
<dbReference type="STRING" id="236234.A0A1J9QQI0"/>
<protein>
    <submittedName>
        <fullName evidence="7">Calcium-independent phospholipase a2-gamma</fullName>
    </submittedName>
</protein>
<feature type="short sequence motif" description="GXGXXG" evidence="4">
    <location>
        <begin position="27"/>
        <end position="32"/>
    </location>
</feature>
<dbReference type="GO" id="GO:0019369">
    <property type="term" value="P:arachidonate metabolic process"/>
    <property type="evidence" value="ECO:0007669"/>
    <property type="project" value="TreeGrafter"/>
</dbReference>
<comment type="caution">
    <text evidence="7">The sequence shown here is derived from an EMBL/GenBank/DDBJ whole genome shotgun (WGS) entry which is preliminary data.</text>
</comment>
<dbReference type="PANTHER" id="PTHR24185">
    <property type="entry name" value="CALCIUM-INDEPENDENT PHOSPHOLIPASE A2-GAMMA"/>
    <property type="match status" value="1"/>
</dbReference>
<dbReference type="AlphaFoldDB" id="A0A1J9QQI0"/>
<sequence>MEATGSNIVAPGNSKPWAEYAVLTFDGGGIRGYASLLLLRGLMRAIERNEQDYSDYQDSSFQPIFQPQNTLNGSPGLPQPDDRPVWRRVSTLEPPPRRRSLERGESGEQHLQGFLPCHYFDYMFGTSTGGLNAIMLGRLRMSIDECISHYPALVKKIFSKPRAKMMGFRDRYNPKHLEEAIQTLVAEKSPRRPGRHTERRVVIAKEISADGTVERPYRFRTYNTSYLKGGRDNSGPADDFPIWKVARATSAAPGYFKEMKIDGRKYSDGAAGFNNPASLAIKELWKTVSDRDPFPIALLLSIGTGKEKADEEDCNTHKHRDSGSRKKRKVRGVFGSMARASMRPFIQPIGKARNRLSRAKYELTETEKIHEDVEFEMSKQRRPYYRLNGNEDVGALELDEWKEDTQSKIEKSIATELSNPETNRKIQECADCLKMKDHLKQNHSTVVDGMRKEQIFVLIEQECLFEDPVLEGGPY</sequence>
<feature type="short sequence motif" description="GXSXG" evidence="4">
    <location>
        <begin position="125"/>
        <end position="129"/>
    </location>
</feature>
<dbReference type="GO" id="GO:0016020">
    <property type="term" value="C:membrane"/>
    <property type="evidence" value="ECO:0007669"/>
    <property type="project" value="TreeGrafter"/>
</dbReference>
<gene>
    <name evidence="7" type="ORF">BKCO1_6300013</name>
</gene>
<evidence type="ECO:0000256" key="2">
    <source>
        <dbReference type="ARBA" id="ARBA00022963"/>
    </source>
</evidence>
<dbReference type="SUPFAM" id="SSF52151">
    <property type="entry name" value="FabD/lysophospholipase-like"/>
    <property type="match status" value="1"/>
</dbReference>
<keyword evidence="2 4" id="KW-0442">Lipid degradation</keyword>
<feature type="compositionally biased region" description="Basic residues" evidence="5">
    <location>
        <begin position="317"/>
        <end position="330"/>
    </location>
</feature>
<dbReference type="Gene3D" id="3.40.1090.10">
    <property type="entry name" value="Cytosolic phospholipase A2 catalytic domain"/>
    <property type="match status" value="1"/>
</dbReference>
<evidence type="ECO:0000259" key="6">
    <source>
        <dbReference type="PROSITE" id="PS51635"/>
    </source>
</evidence>
<keyword evidence="8" id="KW-1185">Reference proteome</keyword>
<dbReference type="GO" id="GO:0016042">
    <property type="term" value="P:lipid catabolic process"/>
    <property type="evidence" value="ECO:0007669"/>
    <property type="project" value="UniProtKB-UniRule"/>
</dbReference>
<dbReference type="OrthoDB" id="626167at2759"/>
<dbReference type="InterPro" id="IPR016035">
    <property type="entry name" value="Acyl_Trfase/lysoPLipase"/>
</dbReference>
<dbReference type="RefSeq" id="XP_020126542.1">
    <property type="nucleotide sequence ID" value="XM_020278108.1"/>
</dbReference>
<dbReference type="EMBL" id="MNUE01000063">
    <property type="protein sequence ID" value="OJD30282.1"/>
    <property type="molecule type" value="Genomic_DNA"/>
</dbReference>
<dbReference type="Pfam" id="PF01734">
    <property type="entry name" value="Patatin"/>
    <property type="match status" value="1"/>
</dbReference>
<dbReference type="GO" id="GO:0047499">
    <property type="term" value="F:calcium-independent phospholipase A2 activity"/>
    <property type="evidence" value="ECO:0007669"/>
    <property type="project" value="TreeGrafter"/>
</dbReference>
<feature type="active site" description="Nucleophile" evidence="4">
    <location>
        <position position="127"/>
    </location>
</feature>
<evidence type="ECO:0000256" key="4">
    <source>
        <dbReference type="PROSITE-ProRule" id="PRU01161"/>
    </source>
</evidence>
<evidence type="ECO:0000256" key="3">
    <source>
        <dbReference type="ARBA" id="ARBA00023098"/>
    </source>
</evidence>
<dbReference type="PROSITE" id="PS51635">
    <property type="entry name" value="PNPLA"/>
    <property type="match status" value="1"/>
</dbReference>
<dbReference type="InterPro" id="IPR002641">
    <property type="entry name" value="PNPLA_dom"/>
</dbReference>
<dbReference type="Proteomes" id="UP000183809">
    <property type="component" value="Unassembled WGS sequence"/>
</dbReference>
<organism evidence="7 8">
    <name type="scientific">Diplodia corticola</name>
    <dbReference type="NCBI Taxonomy" id="236234"/>
    <lineage>
        <taxon>Eukaryota</taxon>
        <taxon>Fungi</taxon>
        <taxon>Dikarya</taxon>
        <taxon>Ascomycota</taxon>
        <taxon>Pezizomycotina</taxon>
        <taxon>Dothideomycetes</taxon>
        <taxon>Dothideomycetes incertae sedis</taxon>
        <taxon>Botryosphaeriales</taxon>
        <taxon>Botryosphaeriaceae</taxon>
        <taxon>Diplodia</taxon>
    </lineage>
</organism>
<feature type="compositionally biased region" description="Polar residues" evidence="5">
    <location>
        <begin position="64"/>
        <end position="73"/>
    </location>
</feature>
<feature type="domain" description="PNPLA" evidence="6">
    <location>
        <begin position="23"/>
        <end position="281"/>
    </location>
</feature>
<feature type="active site" description="Proton acceptor" evidence="4">
    <location>
        <position position="268"/>
    </location>
</feature>
<accession>A0A1J9QQI0</accession>
<feature type="region of interest" description="Disordered" evidence="5">
    <location>
        <begin position="64"/>
        <end position="107"/>
    </location>
</feature>